<name>A0A841E6U7_9ACTN</name>
<dbReference type="Proteomes" id="UP000578077">
    <property type="component" value="Unassembled WGS sequence"/>
</dbReference>
<dbReference type="EMBL" id="JACHLY010000001">
    <property type="protein sequence ID" value="MBB5998736.1"/>
    <property type="molecule type" value="Genomic_DNA"/>
</dbReference>
<evidence type="ECO:0000313" key="1">
    <source>
        <dbReference type="EMBL" id="MBB5998736.1"/>
    </source>
</evidence>
<gene>
    <name evidence="1" type="ORF">HNR25_002487</name>
</gene>
<keyword evidence="2" id="KW-1185">Reference proteome</keyword>
<dbReference type="RefSeq" id="WP_184635191.1">
    <property type="nucleotide sequence ID" value="NZ_BAABKT010000041.1"/>
</dbReference>
<protein>
    <recommendedName>
        <fullName evidence="3">HTH cro/C1-type domain-containing protein</fullName>
    </recommendedName>
</protein>
<evidence type="ECO:0008006" key="3">
    <source>
        <dbReference type="Google" id="ProtNLM"/>
    </source>
</evidence>
<comment type="caution">
    <text evidence="1">The sequence shown here is derived from an EMBL/GenBank/DDBJ whole genome shotgun (WGS) entry which is preliminary data.</text>
</comment>
<reference evidence="1 2" key="1">
    <citation type="submission" date="2020-08" db="EMBL/GenBank/DDBJ databases">
        <title>Sequencing the genomes of 1000 actinobacteria strains.</title>
        <authorList>
            <person name="Klenk H.-P."/>
        </authorList>
    </citation>
    <scope>NUCLEOTIDE SEQUENCE [LARGE SCALE GENOMIC DNA]</scope>
    <source>
        <strain evidence="1 2">DSM 44593</strain>
    </source>
</reference>
<accession>A0A841E6U7</accession>
<dbReference type="AlphaFoldDB" id="A0A841E6U7"/>
<evidence type="ECO:0000313" key="2">
    <source>
        <dbReference type="Proteomes" id="UP000578077"/>
    </source>
</evidence>
<organism evidence="1 2">
    <name type="scientific">Streptomonospora salina</name>
    <dbReference type="NCBI Taxonomy" id="104205"/>
    <lineage>
        <taxon>Bacteria</taxon>
        <taxon>Bacillati</taxon>
        <taxon>Actinomycetota</taxon>
        <taxon>Actinomycetes</taxon>
        <taxon>Streptosporangiales</taxon>
        <taxon>Nocardiopsidaceae</taxon>
        <taxon>Streptomonospora</taxon>
    </lineage>
</organism>
<proteinExistence type="predicted"/>
<sequence>MTCANCGRDVSVRACHCIPQDFWSHPEVTRALHLEDARALVILLARHTELRQEEIGRITGLSQPMVSQVVSGYRQLTRPDKKRIVLDGIKAHAEDRPATPYLSPSVIAPVRKLVDVYDTPEDGPVRPMAELRSAASAVVTWRLDSQYARLLDELPALIPELTRALLMSSGRQRTEAARMLAQTYRSADAIAAKYGMYDLSGRLIQVLRWAADQSHDEATSAAADYVRAETFFAVNERQHFEAGRRMLEKAATQVNPSTSLRAAAAFGALHMRAAVMSARAKHRDRASEHLAEARTHAQRVHEGVYDGTAFGPASLRIHRVTLALDMEEPDDALAAAAGWTPPPDLPAERRSHLYVDIARAQFQCGRSELAVDSLGTALKIAPEHIRVHPHVRQVVRTIAREGGPAAVAAQDFADAALIDPAG</sequence>